<dbReference type="GO" id="GO:0005886">
    <property type="term" value="C:plasma membrane"/>
    <property type="evidence" value="ECO:0007669"/>
    <property type="project" value="UniProtKB-SubCell"/>
</dbReference>
<evidence type="ECO:0000313" key="9">
    <source>
        <dbReference type="EMBL" id="SHH30277.1"/>
    </source>
</evidence>
<feature type="transmembrane region" description="Helical" evidence="8">
    <location>
        <begin position="98"/>
        <end position="116"/>
    </location>
</feature>
<keyword evidence="6 8" id="KW-1133">Transmembrane helix</keyword>
<evidence type="ECO:0000256" key="2">
    <source>
        <dbReference type="ARBA" id="ARBA00009142"/>
    </source>
</evidence>
<evidence type="ECO:0000256" key="8">
    <source>
        <dbReference type="RuleBase" id="RU363041"/>
    </source>
</evidence>
<dbReference type="PANTHER" id="PTHR30269">
    <property type="entry name" value="TRANSMEMBRANE PROTEIN YFCA"/>
    <property type="match status" value="1"/>
</dbReference>
<dbReference type="AlphaFoldDB" id="A0A1M5RVD1"/>
<gene>
    <name evidence="9" type="ORF">SAMN04488044_2311</name>
</gene>
<evidence type="ECO:0000256" key="5">
    <source>
        <dbReference type="ARBA" id="ARBA00022692"/>
    </source>
</evidence>
<comment type="subcellular location">
    <subcellularLocation>
        <location evidence="1 8">Cell membrane</location>
        <topology evidence="1 8">Multi-pass membrane protein</topology>
    </subcellularLocation>
</comment>
<keyword evidence="4 8" id="KW-1003">Cell membrane</keyword>
<evidence type="ECO:0000256" key="6">
    <source>
        <dbReference type="ARBA" id="ARBA00022989"/>
    </source>
</evidence>
<keyword evidence="10" id="KW-1185">Reference proteome</keyword>
<feature type="transmembrane region" description="Helical" evidence="8">
    <location>
        <begin position="167"/>
        <end position="187"/>
    </location>
</feature>
<reference evidence="10" key="1">
    <citation type="submission" date="2016-11" db="EMBL/GenBank/DDBJ databases">
        <authorList>
            <person name="Varghese N."/>
            <person name="Submissions S."/>
        </authorList>
    </citation>
    <scope>NUCLEOTIDE SEQUENCE [LARGE SCALE GENOMIC DNA]</scope>
    <source>
        <strain evidence="10">DSM 28223</strain>
    </source>
</reference>
<name>A0A1M5RVD1_9RHOB</name>
<feature type="transmembrane region" description="Helical" evidence="8">
    <location>
        <begin position="34"/>
        <end position="54"/>
    </location>
</feature>
<protein>
    <recommendedName>
        <fullName evidence="8">Probable membrane transporter protein</fullName>
    </recommendedName>
</protein>
<feature type="transmembrane region" description="Helical" evidence="8">
    <location>
        <begin position="223"/>
        <end position="241"/>
    </location>
</feature>
<evidence type="ECO:0000256" key="3">
    <source>
        <dbReference type="ARBA" id="ARBA00022448"/>
    </source>
</evidence>
<sequence length="245" mass="26154">MDGYFFAVAALAVIFAGIAKGGFGGGPAFASSAILALVTTPAQAIGLMLPLLILMDIGTLRPFWKQWDWPRARVVTFGAIPGIALGAVFYSVTNDDMLRLLIGLVALGFVLWQLIPKSRMKDANFSPIVGWIAGIVAGFTSFASHAGGPPAAMYFLSQRLDKTTYHASMVFVFCVVNAAKVIPYAYLGIFTAETLWAGVLLSPLALLGVWLGVRAHSMAPESIFFAMTYALLGIIGVKLVYEALI</sequence>
<dbReference type="Proteomes" id="UP000184211">
    <property type="component" value="Unassembled WGS sequence"/>
</dbReference>
<dbReference type="InterPro" id="IPR052017">
    <property type="entry name" value="TSUP"/>
</dbReference>
<evidence type="ECO:0000256" key="7">
    <source>
        <dbReference type="ARBA" id="ARBA00023136"/>
    </source>
</evidence>
<dbReference type="RefSeq" id="WP_072793186.1">
    <property type="nucleotide sequence ID" value="NZ_FQWM01000004.1"/>
</dbReference>
<comment type="similarity">
    <text evidence="2 8">Belongs to the 4-toluene sulfonate uptake permease (TSUP) (TC 2.A.102) family.</text>
</comment>
<evidence type="ECO:0000256" key="4">
    <source>
        <dbReference type="ARBA" id="ARBA00022475"/>
    </source>
</evidence>
<feature type="transmembrane region" description="Helical" evidence="8">
    <location>
        <begin position="128"/>
        <end position="147"/>
    </location>
</feature>
<keyword evidence="3" id="KW-0813">Transport</keyword>
<dbReference type="InterPro" id="IPR002781">
    <property type="entry name" value="TM_pro_TauE-like"/>
</dbReference>
<organism evidence="9 10">
    <name type="scientific">Cognatishimia maritima</name>
    <dbReference type="NCBI Taxonomy" id="870908"/>
    <lineage>
        <taxon>Bacteria</taxon>
        <taxon>Pseudomonadati</taxon>
        <taxon>Pseudomonadota</taxon>
        <taxon>Alphaproteobacteria</taxon>
        <taxon>Rhodobacterales</taxon>
        <taxon>Paracoccaceae</taxon>
        <taxon>Cognatishimia</taxon>
    </lineage>
</organism>
<feature type="transmembrane region" description="Helical" evidence="8">
    <location>
        <begin position="194"/>
        <end position="211"/>
    </location>
</feature>
<keyword evidence="5 8" id="KW-0812">Transmembrane</keyword>
<evidence type="ECO:0000313" key="10">
    <source>
        <dbReference type="Proteomes" id="UP000184211"/>
    </source>
</evidence>
<dbReference type="OrthoDB" id="7028171at2"/>
<dbReference type="Pfam" id="PF01925">
    <property type="entry name" value="TauE"/>
    <property type="match status" value="1"/>
</dbReference>
<dbReference type="STRING" id="870908.SAMN04488044_2311"/>
<evidence type="ECO:0000256" key="1">
    <source>
        <dbReference type="ARBA" id="ARBA00004651"/>
    </source>
</evidence>
<keyword evidence="7 8" id="KW-0472">Membrane</keyword>
<proteinExistence type="inferred from homology"/>
<dbReference type="PANTHER" id="PTHR30269:SF37">
    <property type="entry name" value="MEMBRANE TRANSPORTER PROTEIN"/>
    <property type="match status" value="1"/>
</dbReference>
<accession>A0A1M5RVD1</accession>
<dbReference type="EMBL" id="FQWM01000004">
    <property type="protein sequence ID" value="SHH30277.1"/>
    <property type="molecule type" value="Genomic_DNA"/>
</dbReference>
<feature type="transmembrane region" description="Helical" evidence="8">
    <location>
        <begin position="74"/>
        <end position="92"/>
    </location>
</feature>